<reference evidence="1" key="1">
    <citation type="submission" date="2023-03" db="EMBL/GenBank/DDBJ databases">
        <title>Massive genome expansion in bonnet fungi (Mycena s.s.) driven by repeated elements and novel gene families across ecological guilds.</title>
        <authorList>
            <consortium name="Lawrence Berkeley National Laboratory"/>
            <person name="Harder C.B."/>
            <person name="Miyauchi S."/>
            <person name="Viragh M."/>
            <person name="Kuo A."/>
            <person name="Thoen E."/>
            <person name="Andreopoulos B."/>
            <person name="Lu D."/>
            <person name="Skrede I."/>
            <person name="Drula E."/>
            <person name="Henrissat B."/>
            <person name="Morin E."/>
            <person name="Kohler A."/>
            <person name="Barry K."/>
            <person name="LaButti K."/>
            <person name="Morin E."/>
            <person name="Salamov A."/>
            <person name="Lipzen A."/>
            <person name="Mereny Z."/>
            <person name="Hegedus B."/>
            <person name="Baldrian P."/>
            <person name="Stursova M."/>
            <person name="Weitz H."/>
            <person name="Taylor A."/>
            <person name="Grigoriev I.V."/>
            <person name="Nagy L.G."/>
            <person name="Martin F."/>
            <person name="Kauserud H."/>
        </authorList>
    </citation>
    <scope>NUCLEOTIDE SEQUENCE</scope>
    <source>
        <strain evidence="1">CBHHK200</strain>
    </source>
</reference>
<evidence type="ECO:0000313" key="2">
    <source>
        <dbReference type="Proteomes" id="UP001218188"/>
    </source>
</evidence>
<dbReference type="AlphaFoldDB" id="A0AAD6SMQ8"/>
<keyword evidence="2" id="KW-1185">Reference proteome</keyword>
<dbReference type="Proteomes" id="UP001218188">
    <property type="component" value="Unassembled WGS sequence"/>
</dbReference>
<gene>
    <name evidence="1" type="ORF">C8F04DRAFT_1186451</name>
</gene>
<evidence type="ECO:0000313" key="1">
    <source>
        <dbReference type="EMBL" id="KAJ7030796.1"/>
    </source>
</evidence>
<proteinExistence type="predicted"/>
<name>A0AAD6SMQ8_9AGAR</name>
<dbReference type="EMBL" id="JARJCM010000087">
    <property type="protein sequence ID" value="KAJ7030796.1"/>
    <property type="molecule type" value="Genomic_DNA"/>
</dbReference>
<protein>
    <submittedName>
        <fullName evidence="1">Uncharacterized protein</fullName>
    </submittedName>
</protein>
<comment type="caution">
    <text evidence="1">The sequence shown here is derived from an EMBL/GenBank/DDBJ whole genome shotgun (WGS) entry which is preliminary data.</text>
</comment>
<organism evidence="1 2">
    <name type="scientific">Mycena alexandri</name>
    <dbReference type="NCBI Taxonomy" id="1745969"/>
    <lineage>
        <taxon>Eukaryota</taxon>
        <taxon>Fungi</taxon>
        <taxon>Dikarya</taxon>
        <taxon>Basidiomycota</taxon>
        <taxon>Agaricomycotina</taxon>
        <taxon>Agaricomycetes</taxon>
        <taxon>Agaricomycetidae</taxon>
        <taxon>Agaricales</taxon>
        <taxon>Marasmiineae</taxon>
        <taxon>Mycenaceae</taxon>
        <taxon>Mycena</taxon>
    </lineage>
</organism>
<sequence length="241" mass="26467">MATREICLISEVNPFEFLGPTVKYLRFSVITDFPSKSRKAKNQFMLNDPYLMLFALTEDFAQIAASGWTRSNTLAASKHAPAAADIFWRPIPTACASLNWDSMLISFLLVNPGTRTLPVPSGRRRDIYRHVAVTKTCPTGHEDISVERAILTPEIFLREYGPAQGDLSRAAANGSAATQGLGLRFPQGLRKTVTASGWVHETMQLPADLPQRSQKFSVATSSGFPLCVMRPPNGWIGGRKG</sequence>
<accession>A0AAD6SMQ8</accession>